<dbReference type="EMBL" id="SRLO01001774">
    <property type="protein sequence ID" value="TNN35406.1"/>
    <property type="molecule type" value="Genomic_DNA"/>
</dbReference>
<organism evidence="1 2">
    <name type="scientific">Liparis tanakae</name>
    <name type="common">Tanaka's snailfish</name>
    <dbReference type="NCBI Taxonomy" id="230148"/>
    <lineage>
        <taxon>Eukaryota</taxon>
        <taxon>Metazoa</taxon>
        <taxon>Chordata</taxon>
        <taxon>Craniata</taxon>
        <taxon>Vertebrata</taxon>
        <taxon>Euteleostomi</taxon>
        <taxon>Actinopterygii</taxon>
        <taxon>Neopterygii</taxon>
        <taxon>Teleostei</taxon>
        <taxon>Neoteleostei</taxon>
        <taxon>Acanthomorphata</taxon>
        <taxon>Eupercaria</taxon>
        <taxon>Perciformes</taxon>
        <taxon>Cottioidei</taxon>
        <taxon>Cottales</taxon>
        <taxon>Liparidae</taxon>
        <taxon>Liparis</taxon>
    </lineage>
</organism>
<reference evidence="1 2" key="1">
    <citation type="submission" date="2019-03" db="EMBL/GenBank/DDBJ databases">
        <title>First draft genome of Liparis tanakae, snailfish: a comprehensive survey of snailfish specific genes.</title>
        <authorList>
            <person name="Kim W."/>
            <person name="Song I."/>
            <person name="Jeong J.-H."/>
            <person name="Kim D."/>
            <person name="Kim S."/>
            <person name="Ryu S."/>
            <person name="Song J.Y."/>
            <person name="Lee S.K."/>
        </authorList>
    </citation>
    <scope>NUCLEOTIDE SEQUENCE [LARGE SCALE GENOMIC DNA]</scope>
    <source>
        <tissue evidence="1">Muscle</tissue>
    </source>
</reference>
<gene>
    <name evidence="1" type="ORF">EYF80_054431</name>
</gene>
<comment type="caution">
    <text evidence="1">The sequence shown here is derived from an EMBL/GenBank/DDBJ whole genome shotgun (WGS) entry which is preliminary data.</text>
</comment>
<sequence>MDHIVSQQSLRRCQDQARLVIPELLTRMEEGSTNLRDDFYGYLSAFICSIYGHRPGIDQHKTNRDFGGAQIFLTLDEFSWLERWIQVRKSLGPKNDRVFITKGDGPVKNMVRYFQMAWAQMGLPGRPTCTDIRTAVSAHARNFHTTGTLALQLLLDKQLLALAG</sequence>
<dbReference type="OrthoDB" id="8964969at2759"/>
<protein>
    <submittedName>
        <fullName evidence="1">Uncharacterized protein</fullName>
    </submittedName>
</protein>
<proteinExistence type="predicted"/>
<name>A0A4Z2F2F6_9TELE</name>
<dbReference type="AlphaFoldDB" id="A0A4Z2F2F6"/>
<evidence type="ECO:0000313" key="1">
    <source>
        <dbReference type="EMBL" id="TNN35406.1"/>
    </source>
</evidence>
<evidence type="ECO:0000313" key="2">
    <source>
        <dbReference type="Proteomes" id="UP000314294"/>
    </source>
</evidence>
<dbReference type="Proteomes" id="UP000314294">
    <property type="component" value="Unassembled WGS sequence"/>
</dbReference>
<accession>A0A4Z2F2F6</accession>
<keyword evidence="2" id="KW-1185">Reference proteome</keyword>